<dbReference type="AlphaFoldDB" id="A0A6A6RV63"/>
<proteinExistence type="predicted"/>
<keyword evidence="2" id="KW-1185">Reference proteome</keyword>
<evidence type="ECO:0000313" key="2">
    <source>
        <dbReference type="Proteomes" id="UP000799753"/>
    </source>
</evidence>
<protein>
    <submittedName>
        <fullName evidence="1">Uncharacterized protein</fullName>
    </submittedName>
</protein>
<gene>
    <name evidence="1" type="ORF">P280DRAFT_472033</name>
</gene>
<organism evidence="1 2">
    <name type="scientific">Massarina eburnea CBS 473.64</name>
    <dbReference type="NCBI Taxonomy" id="1395130"/>
    <lineage>
        <taxon>Eukaryota</taxon>
        <taxon>Fungi</taxon>
        <taxon>Dikarya</taxon>
        <taxon>Ascomycota</taxon>
        <taxon>Pezizomycotina</taxon>
        <taxon>Dothideomycetes</taxon>
        <taxon>Pleosporomycetidae</taxon>
        <taxon>Pleosporales</taxon>
        <taxon>Massarineae</taxon>
        <taxon>Massarinaceae</taxon>
        <taxon>Massarina</taxon>
    </lineage>
</organism>
<name>A0A6A6RV63_9PLEO</name>
<sequence>MRRTVREVSVAMVSQFWWRVDAASRKLVLPLRCSLCLRQMPHPLSNLSESQTQALTHLNCLQQSYQRAWCLSFSSLS</sequence>
<accession>A0A6A6RV63</accession>
<reference evidence="1" key="1">
    <citation type="journal article" date="2020" name="Stud. Mycol.">
        <title>101 Dothideomycetes genomes: a test case for predicting lifestyles and emergence of pathogens.</title>
        <authorList>
            <person name="Haridas S."/>
            <person name="Albert R."/>
            <person name="Binder M."/>
            <person name="Bloem J."/>
            <person name="Labutti K."/>
            <person name="Salamov A."/>
            <person name="Andreopoulos B."/>
            <person name="Baker S."/>
            <person name="Barry K."/>
            <person name="Bills G."/>
            <person name="Bluhm B."/>
            <person name="Cannon C."/>
            <person name="Castanera R."/>
            <person name="Culley D."/>
            <person name="Daum C."/>
            <person name="Ezra D."/>
            <person name="Gonzalez J."/>
            <person name="Henrissat B."/>
            <person name="Kuo A."/>
            <person name="Liang C."/>
            <person name="Lipzen A."/>
            <person name="Lutzoni F."/>
            <person name="Magnuson J."/>
            <person name="Mondo S."/>
            <person name="Nolan M."/>
            <person name="Ohm R."/>
            <person name="Pangilinan J."/>
            <person name="Park H.-J."/>
            <person name="Ramirez L."/>
            <person name="Alfaro M."/>
            <person name="Sun H."/>
            <person name="Tritt A."/>
            <person name="Yoshinaga Y."/>
            <person name="Zwiers L.-H."/>
            <person name="Turgeon B."/>
            <person name="Goodwin S."/>
            <person name="Spatafora J."/>
            <person name="Crous P."/>
            <person name="Grigoriev I."/>
        </authorList>
    </citation>
    <scope>NUCLEOTIDE SEQUENCE</scope>
    <source>
        <strain evidence="1">CBS 473.64</strain>
    </source>
</reference>
<dbReference type="EMBL" id="MU006792">
    <property type="protein sequence ID" value="KAF2637874.1"/>
    <property type="molecule type" value="Genomic_DNA"/>
</dbReference>
<dbReference type="Proteomes" id="UP000799753">
    <property type="component" value="Unassembled WGS sequence"/>
</dbReference>
<evidence type="ECO:0000313" key="1">
    <source>
        <dbReference type="EMBL" id="KAF2637874.1"/>
    </source>
</evidence>